<sequence>MAQTQWETRSRVGVLLREWRQRRRLSQLDLALAADTSARHLSYVETGRAKPSRAMVLRLSEALEVPLRERNTLLLAADYAPAYRESNLDDVSLTSVRAALTTMLTAHEPYPAVVVDRLWNVVTGNAAMGVLMQGIPEQLLLPRPNVYRLVLHPEGLAARLANLSQVRELFLERLARQVGASGDPQLAALYDEARRYPRLPDPPDEPKVDAAQPSPFEVPIRIRTPLGEMSMFSTMATFGAPADVTLSELAIELFYPLDEFTAAALRELAAAANSERPELDRLEAGPDATLGVDGGEDHQDRLEERG</sequence>
<feature type="compositionally biased region" description="Basic and acidic residues" evidence="1">
    <location>
        <begin position="295"/>
        <end position="306"/>
    </location>
</feature>
<dbReference type="RefSeq" id="WP_387718509.1">
    <property type="nucleotide sequence ID" value="NZ_JBIAPI010000003.1"/>
</dbReference>
<comment type="caution">
    <text evidence="3">The sequence shown here is derived from an EMBL/GenBank/DDBJ whole genome shotgun (WGS) entry which is preliminary data.</text>
</comment>
<dbReference type="PANTHER" id="PTHR35010:SF4">
    <property type="entry name" value="BLL5781 PROTEIN"/>
    <property type="match status" value="1"/>
</dbReference>
<dbReference type="PANTHER" id="PTHR35010">
    <property type="entry name" value="BLL4672 PROTEIN-RELATED"/>
    <property type="match status" value="1"/>
</dbReference>
<dbReference type="InterPro" id="IPR041413">
    <property type="entry name" value="MLTR_LBD"/>
</dbReference>
<evidence type="ECO:0000313" key="4">
    <source>
        <dbReference type="Proteomes" id="UP001601948"/>
    </source>
</evidence>
<dbReference type="EMBL" id="JBIAPI010000003">
    <property type="protein sequence ID" value="MFF3224591.1"/>
    <property type="molecule type" value="Genomic_DNA"/>
</dbReference>
<feature type="region of interest" description="Disordered" evidence="1">
    <location>
        <begin position="272"/>
        <end position="306"/>
    </location>
</feature>
<dbReference type="Gene3D" id="1.10.260.40">
    <property type="entry name" value="lambda repressor-like DNA-binding domains"/>
    <property type="match status" value="1"/>
</dbReference>
<dbReference type="InterPro" id="IPR010982">
    <property type="entry name" value="Lambda_DNA-bd_dom_sf"/>
</dbReference>
<reference evidence="3 4" key="1">
    <citation type="submission" date="2024-10" db="EMBL/GenBank/DDBJ databases">
        <title>The Natural Products Discovery Center: Release of the First 8490 Sequenced Strains for Exploring Actinobacteria Biosynthetic Diversity.</title>
        <authorList>
            <person name="Kalkreuter E."/>
            <person name="Kautsar S.A."/>
            <person name="Yang D."/>
            <person name="Bader C.D."/>
            <person name="Teijaro C.N."/>
            <person name="Fluegel L."/>
            <person name="Davis C.M."/>
            <person name="Simpson J.R."/>
            <person name="Lauterbach L."/>
            <person name="Steele A.D."/>
            <person name="Gui C."/>
            <person name="Meng S."/>
            <person name="Li G."/>
            <person name="Viehrig K."/>
            <person name="Ye F."/>
            <person name="Su P."/>
            <person name="Kiefer A.F."/>
            <person name="Nichols A."/>
            <person name="Cepeda A.J."/>
            <person name="Yan W."/>
            <person name="Fan B."/>
            <person name="Jiang Y."/>
            <person name="Adhikari A."/>
            <person name="Zheng C.-J."/>
            <person name="Schuster L."/>
            <person name="Cowan T.M."/>
            <person name="Smanski M.J."/>
            <person name="Chevrette M.G."/>
            <person name="De Carvalho L.P.S."/>
            <person name="Shen B."/>
        </authorList>
    </citation>
    <scope>NUCLEOTIDE SEQUENCE [LARGE SCALE GENOMIC DNA]</scope>
    <source>
        <strain evidence="3 4">NPDC003040</strain>
    </source>
</reference>
<proteinExistence type="predicted"/>
<gene>
    <name evidence="3" type="ORF">ACFYV7_17490</name>
</gene>
<dbReference type="SUPFAM" id="SSF47413">
    <property type="entry name" value="lambda repressor-like DNA-binding domains"/>
    <property type="match status" value="1"/>
</dbReference>
<protein>
    <submittedName>
        <fullName evidence="3">Helix-turn-helix domain-containing protein</fullName>
    </submittedName>
</protein>
<feature type="compositionally biased region" description="Basic and acidic residues" evidence="1">
    <location>
        <begin position="275"/>
        <end position="284"/>
    </location>
</feature>
<feature type="domain" description="HTH cro/C1-type" evidence="2">
    <location>
        <begin position="16"/>
        <end position="70"/>
    </location>
</feature>
<dbReference type="Gene3D" id="3.30.450.180">
    <property type="match status" value="1"/>
</dbReference>
<dbReference type="PROSITE" id="PS50943">
    <property type="entry name" value="HTH_CROC1"/>
    <property type="match status" value="1"/>
</dbReference>
<name>A0ABW6QTM8_9NOCA</name>
<dbReference type="SMART" id="SM00530">
    <property type="entry name" value="HTH_XRE"/>
    <property type="match status" value="1"/>
</dbReference>
<keyword evidence="4" id="KW-1185">Reference proteome</keyword>
<organism evidence="3 4">
    <name type="scientific">Nocardia suismassiliense</name>
    <dbReference type="NCBI Taxonomy" id="2077092"/>
    <lineage>
        <taxon>Bacteria</taxon>
        <taxon>Bacillati</taxon>
        <taxon>Actinomycetota</taxon>
        <taxon>Actinomycetes</taxon>
        <taxon>Mycobacteriales</taxon>
        <taxon>Nocardiaceae</taxon>
        <taxon>Nocardia</taxon>
    </lineage>
</organism>
<dbReference type="Proteomes" id="UP001601948">
    <property type="component" value="Unassembled WGS sequence"/>
</dbReference>
<evidence type="ECO:0000259" key="2">
    <source>
        <dbReference type="PROSITE" id="PS50943"/>
    </source>
</evidence>
<dbReference type="Pfam" id="PF17765">
    <property type="entry name" value="MLTR_LBD"/>
    <property type="match status" value="1"/>
</dbReference>
<dbReference type="Pfam" id="PF01381">
    <property type="entry name" value="HTH_3"/>
    <property type="match status" value="1"/>
</dbReference>
<dbReference type="CDD" id="cd00093">
    <property type="entry name" value="HTH_XRE"/>
    <property type="match status" value="1"/>
</dbReference>
<evidence type="ECO:0000256" key="1">
    <source>
        <dbReference type="SAM" id="MobiDB-lite"/>
    </source>
</evidence>
<evidence type="ECO:0000313" key="3">
    <source>
        <dbReference type="EMBL" id="MFF3224591.1"/>
    </source>
</evidence>
<dbReference type="InterPro" id="IPR001387">
    <property type="entry name" value="Cro/C1-type_HTH"/>
</dbReference>
<accession>A0ABW6QTM8</accession>